<reference evidence="2 4" key="2">
    <citation type="submission" date="2016-10" db="EMBL/GenBank/DDBJ databases">
        <authorList>
            <person name="Varghese N."/>
            <person name="Submissions S."/>
        </authorList>
    </citation>
    <scope>NUCLEOTIDE SEQUENCE [LARGE SCALE GENOMIC DNA]</scope>
    <source>
        <strain evidence="2 4">DSM 2094</strain>
    </source>
</reference>
<name>A0AB38BGF6_9LACT</name>
<protein>
    <submittedName>
        <fullName evidence="2">Uncharacterized protein</fullName>
    </submittedName>
</protein>
<keyword evidence="3" id="KW-1185">Reference proteome</keyword>
<gene>
    <name evidence="2" type="ORF">SAMN04488507_100728</name>
    <name evidence="1" type="ORF">TFLO_1097</name>
</gene>
<proteinExistence type="predicted"/>
<evidence type="ECO:0000313" key="1">
    <source>
        <dbReference type="EMBL" id="CZQ89184.1"/>
    </source>
</evidence>
<dbReference type="EMBL" id="FJMZ01000008">
    <property type="protein sequence ID" value="CZQ89184.1"/>
    <property type="molecule type" value="Genomic_DNA"/>
</dbReference>
<dbReference type="EMBL" id="FOQC01000007">
    <property type="protein sequence ID" value="SFH65188.1"/>
    <property type="molecule type" value="Genomic_DNA"/>
</dbReference>
<comment type="caution">
    <text evidence="2">The sequence shown here is derived from an EMBL/GenBank/DDBJ whole genome shotgun (WGS) entry which is preliminary data.</text>
</comment>
<organism evidence="2 4">
    <name type="scientific">Trichococcus flocculiformis</name>
    <dbReference type="NCBI Taxonomy" id="82803"/>
    <lineage>
        <taxon>Bacteria</taxon>
        <taxon>Bacillati</taxon>
        <taxon>Bacillota</taxon>
        <taxon>Bacilli</taxon>
        <taxon>Lactobacillales</taxon>
        <taxon>Carnobacteriaceae</taxon>
        <taxon>Trichococcus</taxon>
    </lineage>
</organism>
<dbReference type="Proteomes" id="UP000199686">
    <property type="component" value="Unassembled WGS sequence"/>
</dbReference>
<evidence type="ECO:0000313" key="2">
    <source>
        <dbReference type="EMBL" id="SFH65188.1"/>
    </source>
</evidence>
<dbReference type="AlphaFoldDB" id="A0AB38BGF6"/>
<evidence type="ECO:0000313" key="3">
    <source>
        <dbReference type="Proteomes" id="UP000195947"/>
    </source>
</evidence>
<accession>A0AB38BGF6</accession>
<sequence length="139" mass="15957">MQFKETPSSPIQTVLSVLELHQFSPQCNTARSWTFTTGREFHPALKTNHIYICYYINYKRCKSACQARYYGFEMFFLRVLSGHSSQTAWNGSRTKKVVPTPGSLWTSISPSCASTIVFTIESPMPVPFCFEYVRDLSFL</sequence>
<dbReference type="Proteomes" id="UP000195947">
    <property type="component" value="Unassembled WGS sequence"/>
</dbReference>
<evidence type="ECO:0000313" key="4">
    <source>
        <dbReference type="Proteomes" id="UP000199686"/>
    </source>
</evidence>
<reference evidence="1 3" key="1">
    <citation type="submission" date="2016-02" db="EMBL/GenBank/DDBJ databases">
        <authorList>
            <person name="Strepis N."/>
        </authorList>
    </citation>
    <scope>NUCLEOTIDE SEQUENCE [LARGE SCALE GENOMIC DNA]</scope>
    <source>
        <strain evidence="1">Trichococcus flocculiformis</strain>
    </source>
</reference>